<dbReference type="InterPro" id="IPR010421">
    <property type="entry name" value="TrcR"/>
</dbReference>
<organism evidence="2 3">
    <name type="scientific">Algimonas arctica</name>
    <dbReference type="NCBI Taxonomy" id="1479486"/>
    <lineage>
        <taxon>Bacteria</taxon>
        <taxon>Pseudomonadati</taxon>
        <taxon>Pseudomonadota</taxon>
        <taxon>Alphaproteobacteria</taxon>
        <taxon>Maricaulales</taxon>
        <taxon>Robiginitomaculaceae</taxon>
        <taxon>Algimonas</taxon>
    </lineage>
</organism>
<keyword evidence="3" id="KW-1185">Reference proteome</keyword>
<reference evidence="2" key="1">
    <citation type="journal article" date="2014" name="Int. J. Syst. Evol. Microbiol.">
        <title>Complete genome sequence of Corynebacterium casei LMG S-19264T (=DSM 44701T), isolated from a smear-ripened cheese.</title>
        <authorList>
            <consortium name="US DOE Joint Genome Institute (JGI-PGF)"/>
            <person name="Walter F."/>
            <person name="Albersmeier A."/>
            <person name="Kalinowski J."/>
            <person name="Ruckert C."/>
        </authorList>
    </citation>
    <scope>NUCLEOTIDE SEQUENCE</scope>
    <source>
        <strain evidence="2">KCTC 32513</strain>
    </source>
</reference>
<dbReference type="Pfam" id="PF06242">
    <property type="entry name" value="TrcR"/>
    <property type="match status" value="1"/>
</dbReference>
<reference evidence="2" key="2">
    <citation type="submission" date="2020-09" db="EMBL/GenBank/DDBJ databases">
        <authorList>
            <person name="Sun Q."/>
            <person name="Kim S."/>
        </authorList>
    </citation>
    <scope>NUCLEOTIDE SEQUENCE</scope>
    <source>
        <strain evidence="2">KCTC 32513</strain>
    </source>
</reference>
<protein>
    <recommendedName>
        <fullName evidence="4">Cytoplasmic protein</fullName>
    </recommendedName>
</protein>
<dbReference type="AlphaFoldDB" id="A0A8J3CRC6"/>
<dbReference type="Proteomes" id="UP000634004">
    <property type="component" value="Unassembled WGS sequence"/>
</dbReference>
<evidence type="ECO:0000313" key="3">
    <source>
        <dbReference type="Proteomes" id="UP000634004"/>
    </source>
</evidence>
<dbReference type="EMBL" id="BMZH01000006">
    <property type="protein sequence ID" value="GHA95609.1"/>
    <property type="molecule type" value="Genomic_DNA"/>
</dbReference>
<name>A0A8J3CRC6_9PROT</name>
<comment type="caution">
    <text evidence="2">The sequence shown here is derived from an EMBL/GenBank/DDBJ whole genome shotgun (WGS) entry which is preliminary data.</text>
</comment>
<accession>A0A8J3CRC6</accession>
<feature type="region of interest" description="Disordered" evidence="1">
    <location>
        <begin position="175"/>
        <end position="220"/>
    </location>
</feature>
<evidence type="ECO:0000256" key="1">
    <source>
        <dbReference type="SAM" id="MobiDB-lite"/>
    </source>
</evidence>
<evidence type="ECO:0000313" key="2">
    <source>
        <dbReference type="EMBL" id="GHA95609.1"/>
    </source>
</evidence>
<feature type="region of interest" description="Disordered" evidence="1">
    <location>
        <begin position="77"/>
        <end position="100"/>
    </location>
</feature>
<evidence type="ECO:0008006" key="4">
    <source>
        <dbReference type="Google" id="ProtNLM"/>
    </source>
</evidence>
<dbReference type="RefSeq" id="WP_189497686.1">
    <property type="nucleotide sequence ID" value="NZ_BMZH01000006.1"/>
</dbReference>
<gene>
    <name evidence="2" type="ORF">GCM10009069_18300</name>
</gene>
<proteinExistence type="predicted"/>
<sequence>MTQILMPKATAVWLIDNSAMSFKQISEFCGLHILEVEAIADGDVGQGIRGADPIANGQINREEIEKAEKDQNYAMKSNTFDADELPKPKKRGPRYTPLSRRQDRPDAIAWLVRNHPEVSDPQISKLIGTTKPTINSIRERTHWKINTIQPQDPVSLGLCSQVDLDAIVKVAAEKKAKEDAKNQVEGGETLNPAPAPAPIEETSKAELTLENLFKPSSTGS</sequence>